<feature type="non-terminal residue" evidence="1">
    <location>
        <position position="1"/>
    </location>
</feature>
<organism evidence="1">
    <name type="scientific">marine sediment metagenome</name>
    <dbReference type="NCBI Taxonomy" id="412755"/>
    <lineage>
        <taxon>unclassified sequences</taxon>
        <taxon>metagenomes</taxon>
        <taxon>ecological metagenomes</taxon>
    </lineage>
</organism>
<evidence type="ECO:0000313" key="1">
    <source>
        <dbReference type="EMBL" id="GAI82199.1"/>
    </source>
</evidence>
<accession>X1TQ74</accession>
<dbReference type="AlphaFoldDB" id="X1TQ74"/>
<sequence length="78" mass="8079">TQAGYGEGETMSSSALVRTGLSLARSMVNPTEAFGDEAAGIPDWFKAIAKPFAGIEGGAVRSQAPPLKFADNGNTLMF</sequence>
<dbReference type="EMBL" id="BARW01006897">
    <property type="protein sequence ID" value="GAI82199.1"/>
    <property type="molecule type" value="Genomic_DNA"/>
</dbReference>
<comment type="caution">
    <text evidence="1">The sequence shown here is derived from an EMBL/GenBank/DDBJ whole genome shotgun (WGS) entry which is preliminary data.</text>
</comment>
<protein>
    <submittedName>
        <fullName evidence="1">Uncharacterized protein</fullName>
    </submittedName>
</protein>
<gene>
    <name evidence="1" type="ORF">S12H4_14462</name>
</gene>
<name>X1TQ74_9ZZZZ</name>
<proteinExistence type="predicted"/>
<reference evidence="1" key="1">
    <citation type="journal article" date="2014" name="Front. Microbiol.">
        <title>High frequency of phylogenetically diverse reductive dehalogenase-homologous genes in deep subseafloor sedimentary metagenomes.</title>
        <authorList>
            <person name="Kawai M."/>
            <person name="Futagami T."/>
            <person name="Toyoda A."/>
            <person name="Takaki Y."/>
            <person name="Nishi S."/>
            <person name="Hori S."/>
            <person name="Arai W."/>
            <person name="Tsubouchi T."/>
            <person name="Morono Y."/>
            <person name="Uchiyama I."/>
            <person name="Ito T."/>
            <person name="Fujiyama A."/>
            <person name="Inagaki F."/>
            <person name="Takami H."/>
        </authorList>
    </citation>
    <scope>NUCLEOTIDE SEQUENCE</scope>
    <source>
        <strain evidence="1">Expedition CK06-06</strain>
    </source>
</reference>